<feature type="compositionally biased region" description="Pro residues" evidence="1">
    <location>
        <begin position="378"/>
        <end position="387"/>
    </location>
</feature>
<dbReference type="EMBL" id="JAJVDC020000096">
    <property type="protein sequence ID" value="KAL1625211.1"/>
    <property type="molecule type" value="Genomic_DNA"/>
</dbReference>
<feature type="compositionally biased region" description="Pro residues" evidence="1">
    <location>
        <begin position="324"/>
        <end position="333"/>
    </location>
</feature>
<reference evidence="2 3" key="1">
    <citation type="submission" date="2024-02" db="EMBL/GenBank/DDBJ databases">
        <title>De novo assembly and annotation of 12 fungi associated with fruit tree decline syndrome in Ontario, Canada.</title>
        <authorList>
            <person name="Sulman M."/>
            <person name="Ellouze W."/>
            <person name="Ilyukhin E."/>
        </authorList>
    </citation>
    <scope>NUCLEOTIDE SEQUENCE [LARGE SCALE GENOMIC DNA]</scope>
    <source>
        <strain evidence="2 3">M1-105</strain>
    </source>
</reference>
<protein>
    <submittedName>
        <fullName evidence="2">Uncharacterized protein</fullName>
    </submittedName>
</protein>
<dbReference type="PANTHER" id="PTHR37538:SF1">
    <property type="entry name" value="BTB DOMAIN-CONTAINING PROTEIN"/>
    <property type="match status" value="1"/>
</dbReference>
<organism evidence="2 3">
    <name type="scientific">Neofusicoccum ribis</name>
    <dbReference type="NCBI Taxonomy" id="45134"/>
    <lineage>
        <taxon>Eukaryota</taxon>
        <taxon>Fungi</taxon>
        <taxon>Dikarya</taxon>
        <taxon>Ascomycota</taxon>
        <taxon>Pezizomycotina</taxon>
        <taxon>Dothideomycetes</taxon>
        <taxon>Dothideomycetes incertae sedis</taxon>
        <taxon>Botryosphaeriales</taxon>
        <taxon>Botryosphaeriaceae</taxon>
        <taxon>Neofusicoccum</taxon>
    </lineage>
</organism>
<evidence type="ECO:0000313" key="3">
    <source>
        <dbReference type="Proteomes" id="UP001521116"/>
    </source>
</evidence>
<gene>
    <name evidence="2" type="ORF">SLS56_007406</name>
</gene>
<feature type="region of interest" description="Disordered" evidence="1">
    <location>
        <begin position="223"/>
        <end position="472"/>
    </location>
</feature>
<name>A0ABR3SN18_9PEZI</name>
<proteinExistence type="predicted"/>
<sequence>MARKKKSTMRNESETDISGLGTEAAPVDFFSPDCEPASSLYTSSVLQLFFGPEQKEFTVFSTLLDQYPKISSLENAFYGAQIHLPNVDADVGHTMVHYFFTRRYQTLSLQDVSDEEKNAIEYGRALMTYYASRTYELHDLAMLAQNRIEELSPEVKISSALDRIKAVFESGLSEDYWLKAHLDSKLYAVLRLPESHFETEELTSRIGSVPDFDKAVVEILSRMTRESLRPPTNHAENPPSEAPGEEDLIDDEEPSSIEKDELQEPEMWDEPAEDQKAEPPAESEESPKAEEAAPDPPQEEQYPVEEVRTEDDFVDGYPADAAPEPAPEAPPPADTDSYLKPDAYKPCKASAPEPEAPPVLEPEPAPAPPVDVREVDEPSPPPPPPAPVEVVDDYYPPPPPPPPAELPSEEVYETPPPPTDYPSPPEEIPKEEILKAEIVEEEPIEAKPEKEDDLWALPTKKNKKGRKSPIGW</sequence>
<keyword evidence="3" id="KW-1185">Reference proteome</keyword>
<comment type="caution">
    <text evidence="2">The sequence shown here is derived from an EMBL/GenBank/DDBJ whole genome shotgun (WGS) entry which is preliminary data.</text>
</comment>
<feature type="compositionally biased region" description="Pro residues" evidence="1">
    <location>
        <begin position="395"/>
        <end position="405"/>
    </location>
</feature>
<feature type="compositionally biased region" description="Basic and acidic residues" evidence="1">
    <location>
        <begin position="427"/>
        <end position="450"/>
    </location>
</feature>
<feature type="compositionally biased region" description="Basic residues" evidence="1">
    <location>
        <begin position="460"/>
        <end position="472"/>
    </location>
</feature>
<feature type="compositionally biased region" description="Pro residues" evidence="1">
    <location>
        <begin position="354"/>
        <end position="369"/>
    </location>
</feature>
<accession>A0ABR3SN18</accession>
<dbReference type="PANTHER" id="PTHR37538">
    <property type="entry name" value="BTB DOMAIN-CONTAINING PROTEIN"/>
    <property type="match status" value="1"/>
</dbReference>
<feature type="compositionally biased region" description="Acidic residues" evidence="1">
    <location>
        <begin position="243"/>
        <end position="255"/>
    </location>
</feature>
<feature type="compositionally biased region" description="Pro residues" evidence="1">
    <location>
        <begin position="414"/>
        <end position="426"/>
    </location>
</feature>
<dbReference type="Proteomes" id="UP001521116">
    <property type="component" value="Unassembled WGS sequence"/>
</dbReference>
<evidence type="ECO:0000313" key="2">
    <source>
        <dbReference type="EMBL" id="KAL1625211.1"/>
    </source>
</evidence>
<evidence type="ECO:0000256" key="1">
    <source>
        <dbReference type="SAM" id="MobiDB-lite"/>
    </source>
</evidence>
<feature type="compositionally biased region" description="Acidic residues" evidence="1">
    <location>
        <begin position="263"/>
        <end position="272"/>
    </location>
</feature>
<feature type="compositionally biased region" description="Basic and acidic residues" evidence="1">
    <location>
        <begin position="273"/>
        <end position="291"/>
    </location>
</feature>